<dbReference type="STRING" id="143223.SAMN05878281_3489"/>
<evidence type="ECO:0000313" key="2">
    <source>
        <dbReference type="EMBL" id="SHN08109.1"/>
    </source>
</evidence>
<proteinExistence type="predicted"/>
<accession>A0A1M7NVL2</accession>
<gene>
    <name evidence="2" type="ORF">SAMN05878281_3489</name>
</gene>
<dbReference type="EMBL" id="LT670848">
    <property type="protein sequence ID" value="SHN08109.1"/>
    <property type="molecule type" value="Genomic_DNA"/>
</dbReference>
<organism evidence="2 3">
    <name type="scientific">Salegentibacter salegens</name>
    <dbReference type="NCBI Taxonomy" id="143223"/>
    <lineage>
        <taxon>Bacteria</taxon>
        <taxon>Pseudomonadati</taxon>
        <taxon>Bacteroidota</taxon>
        <taxon>Flavobacteriia</taxon>
        <taxon>Flavobacteriales</taxon>
        <taxon>Flavobacteriaceae</taxon>
        <taxon>Salegentibacter</taxon>
    </lineage>
</organism>
<dbReference type="Proteomes" id="UP000190235">
    <property type="component" value="Chromosome I"/>
</dbReference>
<name>A0A1M7NVL2_9FLAO</name>
<sequence>MMKKIILFYFLILATTAFSQVGIGTTEPGAQLDIVASDKDSPSNIDGILIPRLKKFPSQNPGSAQHGMLIFLSEDFNNSPSGFYYWHHQENNWKSIVSDAKATNFYKPNSTESPGNIEDNIYREGNIGIGTEDIISKLQIAINPGDAQDIKKGLEIDNNNSAETRNTYGIEIRNRSKTNAIKYGLKLNVSGEGEGERYGIHNVTNKTTGSNNIYGIYNKVGRTEGANSNNYGILTEIGTSTGRGNIYAIYARAEGNSSSRVFAGYFAGRVGIGQTHAEEYIFPDSRGVENQILVSDNSGKLDWKHNHTRNYISTGSQTGTYTIGEEVYFLRINPNISSITFPDASSNKGRELVLIGKGSSTTALNFVNGDTLDDIQDNSITSISNGEILTIISIGTRWLLIDRSN</sequence>
<reference evidence="3" key="1">
    <citation type="submission" date="2016-11" db="EMBL/GenBank/DDBJ databases">
        <authorList>
            <person name="Varghese N."/>
            <person name="Submissions S."/>
        </authorList>
    </citation>
    <scope>NUCLEOTIDE SEQUENCE [LARGE SCALE GENOMIC DNA]</scope>
    <source>
        <strain evidence="3">ACAM 48</strain>
    </source>
</reference>
<dbReference type="RefSeq" id="WP_231919767.1">
    <property type="nucleotide sequence ID" value="NZ_LT670848.1"/>
</dbReference>
<feature type="chain" id="PRO_5009928531" evidence="1">
    <location>
        <begin position="20"/>
        <end position="405"/>
    </location>
</feature>
<keyword evidence="1" id="KW-0732">Signal</keyword>
<evidence type="ECO:0000256" key="1">
    <source>
        <dbReference type="SAM" id="SignalP"/>
    </source>
</evidence>
<feature type="signal peptide" evidence="1">
    <location>
        <begin position="1"/>
        <end position="19"/>
    </location>
</feature>
<keyword evidence="3" id="KW-1185">Reference proteome</keyword>
<dbReference type="AlphaFoldDB" id="A0A1M7NVL2"/>
<evidence type="ECO:0000313" key="3">
    <source>
        <dbReference type="Proteomes" id="UP000190235"/>
    </source>
</evidence>
<protein>
    <submittedName>
        <fullName evidence="2">Uncharacterized protein</fullName>
    </submittedName>
</protein>